<gene>
    <name evidence="10" type="ORF">AVEN_148292_1</name>
</gene>
<dbReference type="Pfam" id="PF01094">
    <property type="entry name" value="ANF_receptor"/>
    <property type="match status" value="1"/>
</dbReference>
<keyword evidence="3" id="KW-1133">Transmembrane helix</keyword>
<evidence type="ECO:0000256" key="6">
    <source>
        <dbReference type="ARBA" id="ARBA00023170"/>
    </source>
</evidence>
<dbReference type="GO" id="GO:0004965">
    <property type="term" value="F:G protein-coupled GABA receptor activity"/>
    <property type="evidence" value="ECO:0007669"/>
    <property type="project" value="InterPro"/>
</dbReference>
<organism evidence="10 11">
    <name type="scientific">Araneus ventricosus</name>
    <name type="common">Orbweaver spider</name>
    <name type="synonym">Epeira ventricosa</name>
    <dbReference type="NCBI Taxonomy" id="182803"/>
    <lineage>
        <taxon>Eukaryota</taxon>
        <taxon>Metazoa</taxon>
        <taxon>Ecdysozoa</taxon>
        <taxon>Arthropoda</taxon>
        <taxon>Chelicerata</taxon>
        <taxon>Arachnida</taxon>
        <taxon>Araneae</taxon>
        <taxon>Araneomorphae</taxon>
        <taxon>Entelegynae</taxon>
        <taxon>Araneoidea</taxon>
        <taxon>Araneidae</taxon>
        <taxon>Araneus</taxon>
    </lineage>
</organism>
<name>A0A4Y2FTD9_ARAVE</name>
<evidence type="ECO:0000256" key="1">
    <source>
        <dbReference type="ARBA" id="ARBA00004370"/>
    </source>
</evidence>
<keyword evidence="4" id="KW-0297">G-protein coupled receptor</keyword>
<dbReference type="SUPFAM" id="SSF53822">
    <property type="entry name" value="Periplasmic binding protein-like I"/>
    <property type="match status" value="1"/>
</dbReference>
<dbReference type="Proteomes" id="UP000499080">
    <property type="component" value="Unassembled WGS sequence"/>
</dbReference>
<comment type="caution">
    <text evidence="10">The sequence shown here is derived from an EMBL/GenBank/DDBJ whole genome shotgun (WGS) entry which is preliminary data.</text>
</comment>
<keyword evidence="11" id="KW-1185">Reference proteome</keyword>
<evidence type="ECO:0000313" key="11">
    <source>
        <dbReference type="Proteomes" id="UP000499080"/>
    </source>
</evidence>
<evidence type="ECO:0000256" key="7">
    <source>
        <dbReference type="ARBA" id="ARBA00023180"/>
    </source>
</evidence>
<keyword evidence="2" id="KW-0812">Transmembrane</keyword>
<dbReference type="AlphaFoldDB" id="A0A4Y2FTD9"/>
<sequence length="147" mass="16240">MTAAATASSTEAGVLAANHLDTARSLPKEVRTVACGGTQSPTLTIPIGEITYADTHPMYTKENYPNFFRAVPSETAFNPARVALLKYYNWTRVGTLYQNSPRYDLPHSKLLTDLDSAQIMIAETQGLVEELQYELMKLKVSKIILSN</sequence>
<dbReference type="EMBL" id="BGPR01001077">
    <property type="protein sequence ID" value="GBM44790.1"/>
    <property type="molecule type" value="Genomic_DNA"/>
</dbReference>
<keyword evidence="8" id="KW-0807">Transducer</keyword>
<dbReference type="GO" id="GO:0038039">
    <property type="term" value="C:G protein-coupled receptor heterodimeric complex"/>
    <property type="evidence" value="ECO:0007669"/>
    <property type="project" value="TreeGrafter"/>
</dbReference>
<evidence type="ECO:0000259" key="9">
    <source>
        <dbReference type="Pfam" id="PF01094"/>
    </source>
</evidence>
<comment type="subcellular location">
    <subcellularLocation>
        <location evidence="1">Membrane</location>
    </subcellularLocation>
</comment>
<keyword evidence="7" id="KW-0325">Glycoprotein</keyword>
<feature type="domain" description="Receptor ligand binding region" evidence="9">
    <location>
        <begin position="51"/>
        <end position="125"/>
    </location>
</feature>
<keyword evidence="5" id="KW-0472">Membrane</keyword>
<evidence type="ECO:0000313" key="10">
    <source>
        <dbReference type="EMBL" id="GBM44790.1"/>
    </source>
</evidence>
<dbReference type="OrthoDB" id="2150267at2759"/>
<dbReference type="Gene3D" id="3.40.50.2300">
    <property type="match status" value="1"/>
</dbReference>
<reference evidence="10 11" key="1">
    <citation type="journal article" date="2019" name="Sci. Rep.">
        <title>Orb-weaving spider Araneus ventricosus genome elucidates the spidroin gene catalogue.</title>
        <authorList>
            <person name="Kono N."/>
            <person name="Nakamura H."/>
            <person name="Ohtoshi R."/>
            <person name="Moran D.A.P."/>
            <person name="Shinohara A."/>
            <person name="Yoshida Y."/>
            <person name="Fujiwara M."/>
            <person name="Mori M."/>
            <person name="Tomita M."/>
            <person name="Arakawa K."/>
        </authorList>
    </citation>
    <scope>NUCLEOTIDE SEQUENCE [LARGE SCALE GENOMIC DNA]</scope>
</reference>
<dbReference type="InterPro" id="IPR028082">
    <property type="entry name" value="Peripla_BP_I"/>
</dbReference>
<accession>A0A4Y2FTD9</accession>
<dbReference type="InterPro" id="IPR001828">
    <property type="entry name" value="ANF_lig-bd_rcpt"/>
</dbReference>
<evidence type="ECO:0000256" key="4">
    <source>
        <dbReference type="ARBA" id="ARBA00023040"/>
    </source>
</evidence>
<evidence type="ECO:0000256" key="8">
    <source>
        <dbReference type="ARBA" id="ARBA00023224"/>
    </source>
</evidence>
<protein>
    <recommendedName>
        <fullName evidence="9">Receptor ligand binding region domain-containing protein</fullName>
    </recommendedName>
</protein>
<keyword evidence="6" id="KW-0675">Receptor</keyword>
<dbReference type="PANTHER" id="PTHR10519:SF74">
    <property type="entry name" value="GAMMA-AMINOBUTYRIC ACID TYPE B RECEPTOR SUBUNIT 2"/>
    <property type="match status" value="1"/>
</dbReference>
<proteinExistence type="predicted"/>
<evidence type="ECO:0000256" key="5">
    <source>
        <dbReference type="ARBA" id="ARBA00023136"/>
    </source>
</evidence>
<dbReference type="PANTHER" id="PTHR10519">
    <property type="entry name" value="GABA-B RECEPTOR"/>
    <property type="match status" value="1"/>
</dbReference>
<evidence type="ECO:0000256" key="3">
    <source>
        <dbReference type="ARBA" id="ARBA00022989"/>
    </source>
</evidence>
<dbReference type="GO" id="GO:0007214">
    <property type="term" value="P:gamma-aminobutyric acid signaling pathway"/>
    <property type="evidence" value="ECO:0007669"/>
    <property type="project" value="TreeGrafter"/>
</dbReference>
<evidence type="ECO:0000256" key="2">
    <source>
        <dbReference type="ARBA" id="ARBA00022692"/>
    </source>
</evidence>
<dbReference type="InterPro" id="IPR002455">
    <property type="entry name" value="GPCR3_GABA-B"/>
</dbReference>